<reference evidence="10" key="1">
    <citation type="journal article" date="2019" name="Int. J. Syst. Evol. Microbiol.">
        <title>The Global Catalogue of Microorganisms (GCM) 10K type strain sequencing project: providing services to taxonomists for standard genome sequencing and annotation.</title>
        <authorList>
            <consortium name="The Broad Institute Genomics Platform"/>
            <consortium name="The Broad Institute Genome Sequencing Center for Infectious Disease"/>
            <person name="Wu L."/>
            <person name="Ma J."/>
        </authorList>
    </citation>
    <scope>NUCLEOTIDE SEQUENCE [LARGE SCALE GENOMIC DNA]</scope>
    <source>
        <strain evidence="10">KCTC 52042</strain>
    </source>
</reference>
<evidence type="ECO:0000256" key="7">
    <source>
        <dbReference type="RuleBase" id="RU003879"/>
    </source>
</evidence>
<accession>A0ABW5JM19</accession>
<keyword evidence="6 8" id="KW-0472">Membrane</keyword>
<proteinExistence type="inferred from homology"/>
<keyword evidence="4 7" id="KW-0812">Transmembrane</keyword>
<comment type="similarity">
    <text evidence="2 7">Belongs to the ExbD/TolR family.</text>
</comment>
<dbReference type="Pfam" id="PF02472">
    <property type="entry name" value="ExbD"/>
    <property type="match status" value="1"/>
</dbReference>
<protein>
    <submittedName>
        <fullName evidence="9">ExbD/TolR family protein</fullName>
    </submittedName>
</protein>
<keyword evidence="7" id="KW-0813">Transport</keyword>
<dbReference type="RefSeq" id="WP_390303053.1">
    <property type="nucleotide sequence ID" value="NZ_JBHULI010000025.1"/>
</dbReference>
<evidence type="ECO:0000256" key="3">
    <source>
        <dbReference type="ARBA" id="ARBA00022475"/>
    </source>
</evidence>
<gene>
    <name evidence="9" type="ORF">ACFSVN_12165</name>
</gene>
<keyword evidence="7" id="KW-0653">Protein transport</keyword>
<evidence type="ECO:0000256" key="6">
    <source>
        <dbReference type="ARBA" id="ARBA00023136"/>
    </source>
</evidence>
<dbReference type="Proteomes" id="UP001597460">
    <property type="component" value="Unassembled WGS sequence"/>
</dbReference>
<name>A0ABW5JM19_9BACT</name>
<evidence type="ECO:0000256" key="8">
    <source>
        <dbReference type="SAM" id="Phobius"/>
    </source>
</evidence>
<comment type="subcellular location">
    <subcellularLocation>
        <location evidence="1">Cell membrane</location>
        <topology evidence="1">Single-pass membrane protein</topology>
    </subcellularLocation>
    <subcellularLocation>
        <location evidence="7">Cell membrane</location>
        <topology evidence="7">Single-pass type II membrane protein</topology>
    </subcellularLocation>
</comment>
<evidence type="ECO:0000256" key="5">
    <source>
        <dbReference type="ARBA" id="ARBA00022989"/>
    </source>
</evidence>
<sequence length="150" mass="17319">MAGHFQKKRGGSKQEVPTSAMPDVIFILLFFFMVTTVLREVTLKVRVNLTQAENIEKIEQKRLLSYVYIGPERLPGNRLGEDKVQIDDAIVEDIGGIRTLMYDKLREQPKLIVSLRVDENSNFGLLTDVQEELKRASTFRINYSTRREMN</sequence>
<evidence type="ECO:0000256" key="2">
    <source>
        <dbReference type="ARBA" id="ARBA00005811"/>
    </source>
</evidence>
<evidence type="ECO:0000256" key="4">
    <source>
        <dbReference type="ARBA" id="ARBA00022692"/>
    </source>
</evidence>
<organism evidence="9 10">
    <name type="scientific">Gracilimonas halophila</name>
    <dbReference type="NCBI Taxonomy" id="1834464"/>
    <lineage>
        <taxon>Bacteria</taxon>
        <taxon>Pseudomonadati</taxon>
        <taxon>Balneolota</taxon>
        <taxon>Balneolia</taxon>
        <taxon>Balneolales</taxon>
        <taxon>Balneolaceae</taxon>
        <taxon>Gracilimonas</taxon>
    </lineage>
</organism>
<keyword evidence="5 8" id="KW-1133">Transmembrane helix</keyword>
<dbReference type="EMBL" id="JBHULI010000025">
    <property type="protein sequence ID" value="MFD2533199.1"/>
    <property type="molecule type" value="Genomic_DNA"/>
</dbReference>
<evidence type="ECO:0000313" key="9">
    <source>
        <dbReference type="EMBL" id="MFD2533199.1"/>
    </source>
</evidence>
<comment type="caution">
    <text evidence="9">The sequence shown here is derived from an EMBL/GenBank/DDBJ whole genome shotgun (WGS) entry which is preliminary data.</text>
</comment>
<evidence type="ECO:0000256" key="1">
    <source>
        <dbReference type="ARBA" id="ARBA00004162"/>
    </source>
</evidence>
<feature type="transmembrane region" description="Helical" evidence="8">
    <location>
        <begin position="20"/>
        <end position="38"/>
    </location>
</feature>
<keyword evidence="3" id="KW-1003">Cell membrane</keyword>
<keyword evidence="10" id="KW-1185">Reference proteome</keyword>
<evidence type="ECO:0000313" key="10">
    <source>
        <dbReference type="Proteomes" id="UP001597460"/>
    </source>
</evidence>
<dbReference type="InterPro" id="IPR003400">
    <property type="entry name" value="ExbD"/>
</dbReference>